<name>A0A7I8VTW4_9ANNE</name>
<dbReference type="OrthoDB" id="426882at2759"/>
<evidence type="ECO:0000313" key="7">
    <source>
        <dbReference type="EMBL" id="CAD5119756.1"/>
    </source>
</evidence>
<keyword evidence="3" id="KW-0408">Iron</keyword>
<dbReference type="InterPro" id="IPR054716">
    <property type="entry name" value="Sol_Rieske_ferrdox_dom"/>
</dbReference>
<evidence type="ECO:0000256" key="5">
    <source>
        <dbReference type="ARBA" id="ARBA00034078"/>
    </source>
</evidence>
<comment type="caution">
    <text evidence="7">The sequence shown here is derived from an EMBL/GenBank/DDBJ whole genome shotgun (WGS) entry which is preliminary data.</text>
</comment>
<dbReference type="SUPFAM" id="SSF50022">
    <property type="entry name" value="ISP domain"/>
    <property type="match status" value="1"/>
</dbReference>
<evidence type="ECO:0000259" key="6">
    <source>
        <dbReference type="PROSITE" id="PS51296"/>
    </source>
</evidence>
<keyword evidence="8" id="KW-1185">Reference proteome</keyword>
<sequence>MASTDADDCKHYIGSVQDVRQRCRTTAEVGGRKVTVFALKTSFYALDDKCYHAGGPLELGDIEEINNDLCIVCPWHKYIIKLSSGEGVYQGIDPATKKTEWKTKGVKQRVHEVVVENGHVYVRLNLAGKLDCDRYYTEEYRKLMNEDVVDLKFDFSDPNTKIE</sequence>
<dbReference type="AlphaFoldDB" id="A0A7I8VTW4"/>
<dbReference type="Proteomes" id="UP000549394">
    <property type="component" value="Unassembled WGS sequence"/>
</dbReference>
<gene>
    <name evidence="7" type="ORF">DGYR_LOCUS7948</name>
</gene>
<evidence type="ECO:0000256" key="2">
    <source>
        <dbReference type="ARBA" id="ARBA00022723"/>
    </source>
</evidence>
<evidence type="ECO:0000256" key="3">
    <source>
        <dbReference type="ARBA" id="ARBA00023004"/>
    </source>
</evidence>
<dbReference type="GO" id="GO:0051537">
    <property type="term" value="F:2 iron, 2 sulfur cluster binding"/>
    <property type="evidence" value="ECO:0007669"/>
    <property type="project" value="UniProtKB-KW"/>
</dbReference>
<dbReference type="InterPro" id="IPR036922">
    <property type="entry name" value="Rieske_2Fe-2S_sf"/>
</dbReference>
<protein>
    <submittedName>
        <fullName evidence="7">DgyrCDS8351</fullName>
    </submittedName>
</protein>
<feature type="domain" description="Rieske" evidence="6">
    <location>
        <begin position="10"/>
        <end position="122"/>
    </location>
</feature>
<dbReference type="GO" id="GO:0046872">
    <property type="term" value="F:metal ion binding"/>
    <property type="evidence" value="ECO:0007669"/>
    <property type="project" value="UniProtKB-KW"/>
</dbReference>
<dbReference type="Gene3D" id="2.102.10.10">
    <property type="entry name" value="Rieske [2Fe-2S] iron-sulphur domain"/>
    <property type="match status" value="1"/>
</dbReference>
<comment type="cofactor">
    <cofactor evidence="5">
        <name>[2Fe-2S] cluster</name>
        <dbReference type="ChEBI" id="CHEBI:190135"/>
    </cofactor>
</comment>
<reference evidence="7 8" key="1">
    <citation type="submission" date="2020-08" db="EMBL/GenBank/DDBJ databases">
        <authorList>
            <person name="Hejnol A."/>
        </authorList>
    </citation>
    <scope>NUCLEOTIDE SEQUENCE [LARGE SCALE GENOMIC DNA]</scope>
</reference>
<evidence type="ECO:0000256" key="4">
    <source>
        <dbReference type="ARBA" id="ARBA00023014"/>
    </source>
</evidence>
<dbReference type="Pfam" id="PF22543">
    <property type="entry name" value="Rieske_4"/>
    <property type="match status" value="1"/>
</dbReference>
<keyword evidence="4" id="KW-0411">Iron-sulfur</keyword>
<keyword evidence="2" id="KW-0479">Metal-binding</keyword>
<dbReference type="EMBL" id="CAJFCJ010000011">
    <property type="protein sequence ID" value="CAD5119756.1"/>
    <property type="molecule type" value="Genomic_DNA"/>
</dbReference>
<proteinExistence type="predicted"/>
<evidence type="ECO:0000313" key="8">
    <source>
        <dbReference type="Proteomes" id="UP000549394"/>
    </source>
</evidence>
<dbReference type="PROSITE" id="PS51296">
    <property type="entry name" value="RIESKE"/>
    <property type="match status" value="1"/>
</dbReference>
<accession>A0A7I8VTW4</accession>
<keyword evidence="1" id="KW-0001">2Fe-2S</keyword>
<dbReference type="InterPro" id="IPR017941">
    <property type="entry name" value="Rieske_2Fe-2S"/>
</dbReference>
<evidence type="ECO:0000256" key="1">
    <source>
        <dbReference type="ARBA" id="ARBA00022714"/>
    </source>
</evidence>
<dbReference type="PANTHER" id="PTHR21496">
    <property type="entry name" value="FERREDOXIN-RELATED"/>
    <property type="match status" value="1"/>
</dbReference>
<dbReference type="PANTHER" id="PTHR21496:SF0">
    <property type="entry name" value="RIESKE DOMAIN-CONTAINING PROTEIN"/>
    <property type="match status" value="1"/>
</dbReference>
<organism evidence="7 8">
    <name type="scientific">Dimorphilus gyrociliatus</name>
    <dbReference type="NCBI Taxonomy" id="2664684"/>
    <lineage>
        <taxon>Eukaryota</taxon>
        <taxon>Metazoa</taxon>
        <taxon>Spiralia</taxon>
        <taxon>Lophotrochozoa</taxon>
        <taxon>Annelida</taxon>
        <taxon>Polychaeta</taxon>
        <taxon>Polychaeta incertae sedis</taxon>
        <taxon>Dinophilidae</taxon>
        <taxon>Dimorphilus</taxon>
    </lineage>
</organism>